<dbReference type="GO" id="GO:0003824">
    <property type="term" value="F:catalytic activity"/>
    <property type="evidence" value="ECO:0007669"/>
    <property type="project" value="InterPro"/>
</dbReference>
<organism evidence="1 2">
    <name type="scientific">Halomonas organivorans</name>
    <dbReference type="NCBI Taxonomy" id="257772"/>
    <lineage>
        <taxon>Bacteria</taxon>
        <taxon>Pseudomonadati</taxon>
        <taxon>Pseudomonadota</taxon>
        <taxon>Gammaproteobacteria</taxon>
        <taxon>Oceanospirillales</taxon>
        <taxon>Halomonadaceae</taxon>
        <taxon>Halomonas</taxon>
    </lineage>
</organism>
<proteinExistence type="predicted"/>
<dbReference type="EMBL" id="JACHXM010000001">
    <property type="protein sequence ID" value="MBB3139336.1"/>
    <property type="molecule type" value="Genomic_DNA"/>
</dbReference>
<dbReference type="GO" id="GO:0009116">
    <property type="term" value="P:nucleoside metabolic process"/>
    <property type="evidence" value="ECO:0007669"/>
    <property type="project" value="InterPro"/>
</dbReference>
<keyword evidence="2" id="KW-1185">Reference proteome</keyword>
<dbReference type="Gene3D" id="3.40.50.1580">
    <property type="entry name" value="Nucleoside phosphorylase domain"/>
    <property type="match status" value="1"/>
</dbReference>
<evidence type="ECO:0000313" key="2">
    <source>
        <dbReference type="Proteomes" id="UP000525987"/>
    </source>
</evidence>
<evidence type="ECO:0000313" key="1">
    <source>
        <dbReference type="EMBL" id="MBB3139336.1"/>
    </source>
</evidence>
<dbReference type="Proteomes" id="UP000525987">
    <property type="component" value="Unassembled WGS sequence"/>
</dbReference>
<reference evidence="1 2" key="1">
    <citation type="submission" date="2020-08" db="EMBL/GenBank/DDBJ databases">
        <title>Genomic Encyclopedia of Type Strains, Phase III (KMG-III): the genomes of soil and plant-associated and newly described type strains.</title>
        <authorList>
            <person name="Whitman W."/>
        </authorList>
    </citation>
    <scope>NUCLEOTIDE SEQUENCE [LARGE SCALE GENOMIC DNA]</scope>
    <source>
        <strain evidence="1 2">CECT 5995</strain>
    </source>
</reference>
<dbReference type="AlphaFoldDB" id="A0A7W5BUL6"/>
<dbReference type="InterPro" id="IPR035994">
    <property type="entry name" value="Nucleoside_phosphorylase_sf"/>
</dbReference>
<dbReference type="RefSeq" id="WP_246392707.1">
    <property type="nucleotide sequence ID" value="NZ_JACHXM010000001.1"/>
</dbReference>
<accession>A0A7W5BUL6</accession>
<name>A0A7W5BUL6_9GAMM</name>
<sequence>MLFVMAADAKYGPHLRERFTPFMTGVGPVEAAVELTAALAELAARGQRPDLVVSLGSTGSRTLEQCQRQ</sequence>
<protein>
    <submittedName>
        <fullName evidence="1">Putative 5'-methylthioadenosine/S-adenosylhomocysteine nucleosidase</fullName>
    </submittedName>
</protein>
<comment type="caution">
    <text evidence="1">The sequence shown here is derived from an EMBL/GenBank/DDBJ whole genome shotgun (WGS) entry which is preliminary data.</text>
</comment>
<gene>
    <name evidence="1" type="ORF">FHR96_000182</name>
</gene>